<keyword evidence="4" id="KW-0411">Iron-sulfur</keyword>
<evidence type="ECO:0000256" key="4">
    <source>
        <dbReference type="ARBA" id="ARBA00023014"/>
    </source>
</evidence>
<dbReference type="InterPro" id="IPR013785">
    <property type="entry name" value="Aldolase_TIM"/>
</dbReference>
<evidence type="ECO:0000256" key="1">
    <source>
        <dbReference type="ARBA" id="ARBA00022691"/>
    </source>
</evidence>
<keyword evidence="3" id="KW-0408">Iron</keyword>
<dbReference type="CDD" id="cd21109">
    <property type="entry name" value="SPASM"/>
    <property type="match status" value="1"/>
</dbReference>
<keyword evidence="7" id="KW-1185">Reference proteome</keyword>
<evidence type="ECO:0000256" key="2">
    <source>
        <dbReference type="ARBA" id="ARBA00022723"/>
    </source>
</evidence>
<dbReference type="Pfam" id="PF13186">
    <property type="entry name" value="SPASM"/>
    <property type="match status" value="1"/>
</dbReference>
<organism evidence="6 7">
    <name type="scientific">Candidatus Chloroploca asiatica</name>
    <dbReference type="NCBI Taxonomy" id="1506545"/>
    <lineage>
        <taxon>Bacteria</taxon>
        <taxon>Bacillati</taxon>
        <taxon>Chloroflexota</taxon>
        <taxon>Chloroflexia</taxon>
        <taxon>Chloroflexales</taxon>
        <taxon>Chloroflexineae</taxon>
        <taxon>Oscillochloridaceae</taxon>
        <taxon>Candidatus Chloroploca</taxon>
    </lineage>
</organism>
<dbReference type="InterPro" id="IPR006638">
    <property type="entry name" value="Elp3/MiaA/NifB-like_rSAM"/>
</dbReference>
<evidence type="ECO:0000313" key="6">
    <source>
        <dbReference type="EMBL" id="PDV96684.1"/>
    </source>
</evidence>
<dbReference type="GO" id="GO:0051536">
    <property type="term" value="F:iron-sulfur cluster binding"/>
    <property type="evidence" value="ECO:0007669"/>
    <property type="project" value="UniProtKB-KW"/>
</dbReference>
<dbReference type="PANTHER" id="PTHR11228">
    <property type="entry name" value="RADICAL SAM DOMAIN PROTEIN"/>
    <property type="match status" value="1"/>
</dbReference>
<sequence length="384" mass="43749">MIAQAVVYRIYGDALAVLMNVKTRQVTLLQGPSLQFWKECVQADEPDRHHPLYARLQNLGMLGEPAELPPSRPHANTRDEHAHTIDIGALHLWAFKNHIPLSGHFELTSRCNLRCRHCYGLFETKQDTLSTEQVCRILDDLRDNGTLGLVLTGGELFFRKDILDLLRYLEAQKFVVRINSNGTLIDETVVRALQELSNIYRIHISLYSSEPEIHDQITNAPGSYHKTLHALHLLRAAGFDLRINCSVMKANYATYHKVRDEIGDPLGIPVHFDTEIFPRDDGGTDNLVERLDAAQLQQYMRAQTRPNAAAPRPKLCRAGFSFFSICEDGRLLPCLKMKRLSRYPLGRLTEHSFREIWQGSQAVLTLREHINHQLDACDLCELAI</sequence>
<name>A0A2H3KG44_9CHLR</name>
<evidence type="ECO:0000313" key="7">
    <source>
        <dbReference type="Proteomes" id="UP000220922"/>
    </source>
</evidence>
<dbReference type="PROSITE" id="PS51918">
    <property type="entry name" value="RADICAL_SAM"/>
    <property type="match status" value="1"/>
</dbReference>
<dbReference type="CDD" id="cd01335">
    <property type="entry name" value="Radical_SAM"/>
    <property type="match status" value="1"/>
</dbReference>
<dbReference type="Pfam" id="PF04055">
    <property type="entry name" value="Radical_SAM"/>
    <property type="match status" value="1"/>
</dbReference>
<accession>A0A2H3KG44</accession>
<dbReference type="SMART" id="SM00729">
    <property type="entry name" value="Elp3"/>
    <property type="match status" value="1"/>
</dbReference>
<dbReference type="AlphaFoldDB" id="A0A2H3KG44"/>
<keyword evidence="1" id="KW-0949">S-adenosyl-L-methionine</keyword>
<dbReference type="PANTHER" id="PTHR11228:SF7">
    <property type="entry name" value="PQQA PEPTIDE CYCLASE"/>
    <property type="match status" value="1"/>
</dbReference>
<evidence type="ECO:0000256" key="3">
    <source>
        <dbReference type="ARBA" id="ARBA00023004"/>
    </source>
</evidence>
<dbReference type="RefSeq" id="WP_097655224.1">
    <property type="nucleotide sequence ID" value="NZ_LYXE01000184.1"/>
</dbReference>
<dbReference type="GO" id="GO:0046872">
    <property type="term" value="F:metal ion binding"/>
    <property type="evidence" value="ECO:0007669"/>
    <property type="project" value="UniProtKB-KW"/>
</dbReference>
<comment type="caution">
    <text evidence="6">The sequence shown here is derived from an EMBL/GenBank/DDBJ whole genome shotgun (WGS) entry which is preliminary data.</text>
</comment>
<dbReference type="InterPro" id="IPR050377">
    <property type="entry name" value="Radical_SAM_PqqE_MftC-like"/>
</dbReference>
<protein>
    <recommendedName>
        <fullName evidence="5">Radical SAM core domain-containing protein</fullName>
    </recommendedName>
</protein>
<keyword evidence="2" id="KW-0479">Metal-binding</keyword>
<dbReference type="GO" id="GO:0003824">
    <property type="term" value="F:catalytic activity"/>
    <property type="evidence" value="ECO:0007669"/>
    <property type="project" value="InterPro"/>
</dbReference>
<dbReference type="EMBL" id="LYXE01000184">
    <property type="protein sequence ID" value="PDV96684.1"/>
    <property type="molecule type" value="Genomic_DNA"/>
</dbReference>
<dbReference type="SFLD" id="SFLDG01067">
    <property type="entry name" value="SPASM/twitch_domain_containing"/>
    <property type="match status" value="1"/>
</dbReference>
<dbReference type="OrthoDB" id="9808591at2"/>
<dbReference type="SFLD" id="SFLDG01386">
    <property type="entry name" value="main_SPASM_domain-containing"/>
    <property type="match status" value="1"/>
</dbReference>
<dbReference type="InterPro" id="IPR007197">
    <property type="entry name" value="rSAM"/>
</dbReference>
<dbReference type="InterPro" id="IPR058240">
    <property type="entry name" value="rSAM_sf"/>
</dbReference>
<reference evidence="6 7" key="1">
    <citation type="submission" date="2016-05" db="EMBL/GenBank/DDBJ databases">
        <authorList>
            <person name="Lavstsen T."/>
            <person name="Jespersen J.S."/>
        </authorList>
    </citation>
    <scope>NUCLEOTIDE SEQUENCE [LARGE SCALE GENOMIC DNA]</scope>
    <source>
        <strain evidence="6 7">B7-9</strain>
    </source>
</reference>
<evidence type="ECO:0000259" key="5">
    <source>
        <dbReference type="PROSITE" id="PS51918"/>
    </source>
</evidence>
<gene>
    <name evidence="6" type="ORF">A9Q02_20490</name>
</gene>
<dbReference type="InterPro" id="IPR023885">
    <property type="entry name" value="4Fe4S-binding_SPASM_dom"/>
</dbReference>
<dbReference type="Proteomes" id="UP000220922">
    <property type="component" value="Unassembled WGS sequence"/>
</dbReference>
<dbReference type="SUPFAM" id="SSF102114">
    <property type="entry name" value="Radical SAM enzymes"/>
    <property type="match status" value="1"/>
</dbReference>
<feature type="domain" description="Radical SAM core" evidence="5">
    <location>
        <begin position="97"/>
        <end position="306"/>
    </location>
</feature>
<proteinExistence type="predicted"/>
<dbReference type="SFLD" id="SFLDS00029">
    <property type="entry name" value="Radical_SAM"/>
    <property type="match status" value="1"/>
</dbReference>
<dbReference type="Gene3D" id="3.20.20.70">
    <property type="entry name" value="Aldolase class I"/>
    <property type="match status" value="1"/>
</dbReference>